<organism evidence="1 2">
    <name type="scientific">Trypanosoma rangeli SC58</name>
    <dbReference type="NCBI Taxonomy" id="429131"/>
    <lineage>
        <taxon>Eukaryota</taxon>
        <taxon>Discoba</taxon>
        <taxon>Euglenozoa</taxon>
        <taxon>Kinetoplastea</taxon>
        <taxon>Metakinetoplastina</taxon>
        <taxon>Trypanosomatida</taxon>
        <taxon>Trypanosomatidae</taxon>
        <taxon>Trypanosoma</taxon>
        <taxon>Herpetosoma</taxon>
    </lineage>
</organism>
<dbReference type="CDD" id="cd00590">
    <property type="entry name" value="RRM_SF"/>
    <property type="match status" value="1"/>
</dbReference>
<dbReference type="SUPFAM" id="SSF54928">
    <property type="entry name" value="RNA-binding domain, RBD"/>
    <property type="match status" value="1"/>
</dbReference>
<sequence length="362" mass="39991">MATRDDARVVHVSVEDQSAVLVEDVHDWLRIIGDVEETKVQYDTVRRCPFYWVRFKHASAAQLAVNYLDGEKLKNHVIRISSKVYTKRLPVEANAEDPALAKRDEEEQQAVANPNMPLNHQMPPDLRMDTPLVDSIPALLSAAAEDSEHHDLVRQLRQLQESYCHVQEAIREAEGCIRKTDEEVGQLLRGSEAPSGSVGTGNCEKVQDVKVTEFTRSRRISNVVQIPMTFLDPAGLIVRFTRYIGPVTDYSFSVSLDGQSFRTVVEFFHEDDAGHALQLLKGGESDGAAIPAAKRPRLERDAEEALSPLCAFGWGEDASADALRPPDLAICCHPAHLQATHALQRSLHPAASSSSCHSSCVG</sequence>
<dbReference type="InterPro" id="IPR012677">
    <property type="entry name" value="Nucleotide-bd_a/b_plait_sf"/>
</dbReference>
<reference evidence="1 2" key="1">
    <citation type="submission" date="2013-07" db="EMBL/GenBank/DDBJ databases">
        <authorList>
            <person name="Stoco P.H."/>
            <person name="Wagner G."/>
            <person name="Gerber A."/>
            <person name="Zaha A."/>
            <person name="Thompson C."/>
            <person name="Bartholomeu D.C."/>
            <person name="Luckemeyer D.D."/>
            <person name="Bahia D."/>
            <person name="Loreto E."/>
            <person name="Prestes E.B."/>
            <person name="Lima F.M."/>
            <person name="Rodrigues-Luiz G."/>
            <person name="Vallejo G.A."/>
            <person name="Filho J.F."/>
            <person name="Monteiro K.M."/>
            <person name="Tyler K.M."/>
            <person name="de Almeida L.G."/>
            <person name="Ortiz M.F."/>
            <person name="Siervo M.A."/>
            <person name="de Moraes M.H."/>
            <person name="Cunha O.L."/>
            <person name="Mendonca-Neto R."/>
            <person name="Silva R."/>
            <person name="Teixeira S.M."/>
            <person name="Murta S.M."/>
            <person name="Sincero T.C."/>
            <person name="Mendes T.A."/>
            <person name="Urmenyi T.P."/>
            <person name="Silva V.G."/>
            <person name="da Rocha W.D."/>
            <person name="Andersson B."/>
            <person name="Romanha A.J."/>
            <person name="Steindel M."/>
            <person name="de Vasconcelos A.T."/>
            <person name="Grisard E.C."/>
        </authorList>
    </citation>
    <scope>NUCLEOTIDE SEQUENCE [LARGE SCALE GENOMIC DNA]</scope>
    <source>
        <strain evidence="1 2">SC58</strain>
    </source>
</reference>
<dbReference type="Gene3D" id="3.30.70.330">
    <property type="match status" value="1"/>
</dbReference>
<evidence type="ECO:0008006" key="3">
    <source>
        <dbReference type="Google" id="ProtNLM"/>
    </source>
</evidence>
<dbReference type="VEuPathDB" id="TriTrypDB:TRSC58_03490"/>
<protein>
    <recommendedName>
        <fullName evidence="3">RRM domain-containing protein</fullName>
    </recommendedName>
</protein>
<evidence type="ECO:0000313" key="1">
    <source>
        <dbReference type="EMBL" id="ESL08801.1"/>
    </source>
</evidence>
<gene>
    <name evidence="1" type="ORF">TRSC58_03490</name>
</gene>
<accession>A0A061J3T9</accession>
<dbReference type="AlphaFoldDB" id="A0A061J3T9"/>
<name>A0A061J3T9_TRYRA</name>
<dbReference type="Proteomes" id="UP000031737">
    <property type="component" value="Unassembled WGS sequence"/>
</dbReference>
<dbReference type="EMBL" id="AUPL01003490">
    <property type="protein sequence ID" value="ESL08801.1"/>
    <property type="molecule type" value="Genomic_DNA"/>
</dbReference>
<evidence type="ECO:0000313" key="2">
    <source>
        <dbReference type="Proteomes" id="UP000031737"/>
    </source>
</evidence>
<comment type="caution">
    <text evidence="1">The sequence shown here is derived from an EMBL/GenBank/DDBJ whole genome shotgun (WGS) entry which is preliminary data.</text>
</comment>
<keyword evidence="2" id="KW-1185">Reference proteome</keyword>
<proteinExistence type="predicted"/>
<dbReference type="OrthoDB" id="259597at2759"/>
<dbReference type="InterPro" id="IPR035979">
    <property type="entry name" value="RBD_domain_sf"/>
</dbReference>
<dbReference type="GO" id="GO:0003676">
    <property type="term" value="F:nucleic acid binding"/>
    <property type="evidence" value="ECO:0007669"/>
    <property type="project" value="InterPro"/>
</dbReference>